<organism evidence="2 3">
    <name type="scientific">Ensete ventricosum</name>
    <name type="common">Abyssinian banana</name>
    <name type="synonym">Musa ensete</name>
    <dbReference type="NCBI Taxonomy" id="4639"/>
    <lineage>
        <taxon>Eukaryota</taxon>
        <taxon>Viridiplantae</taxon>
        <taxon>Streptophyta</taxon>
        <taxon>Embryophyta</taxon>
        <taxon>Tracheophyta</taxon>
        <taxon>Spermatophyta</taxon>
        <taxon>Magnoliopsida</taxon>
        <taxon>Liliopsida</taxon>
        <taxon>Zingiberales</taxon>
        <taxon>Musaceae</taxon>
        <taxon>Ensete</taxon>
    </lineage>
</organism>
<comment type="caution">
    <text evidence="2">The sequence shown here is derived from an EMBL/GenBank/DDBJ whole genome shotgun (WGS) entry which is preliminary data.</text>
</comment>
<proteinExistence type="predicted"/>
<evidence type="ECO:0000313" key="3">
    <source>
        <dbReference type="Proteomes" id="UP000287651"/>
    </source>
</evidence>
<accession>A0A426XAJ5</accession>
<reference evidence="2 3" key="1">
    <citation type="journal article" date="2014" name="Agronomy (Basel)">
        <title>A Draft Genome Sequence for Ensete ventricosum, the Drought-Tolerant Tree Against Hunger.</title>
        <authorList>
            <person name="Harrison J."/>
            <person name="Moore K.A."/>
            <person name="Paszkiewicz K."/>
            <person name="Jones T."/>
            <person name="Grant M."/>
            <person name="Ambacheew D."/>
            <person name="Muzemil S."/>
            <person name="Studholme D.J."/>
        </authorList>
    </citation>
    <scope>NUCLEOTIDE SEQUENCE [LARGE SCALE GENOMIC DNA]</scope>
</reference>
<evidence type="ECO:0000313" key="2">
    <source>
        <dbReference type="EMBL" id="RRT36474.1"/>
    </source>
</evidence>
<name>A0A426XAJ5_ENSVE</name>
<dbReference type="Proteomes" id="UP000287651">
    <property type="component" value="Unassembled WGS sequence"/>
</dbReference>
<sequence>MRGQGRHQERRYFFLLLLFSPFSPSINREHLLFYFFYPFSPSINRRQLISPSIDRRRSKSTIDGRNRPPMVDFGGTTR</sequence>
<dbReference type="AlphaFoldDB" id="A0A426XAJ5"/>
<protein>
    <submittedName>
        <fullName evidence="2">Uncharacterized protein</fullName>
    </submittedName>
</protein>
<dbReference type="EMBL" id="AMZH03023561">
    <property type="protein sequence ID" value="RRT36474.1"/>
    <property type="molecule type" value="Genomic_DNA"/>
</dbReference>
<feature type="region of interest" description="Disordered" evidence="1">
    <location>
        <begin position="54"/>
        <end position="78"/>
    </location>
</feature>
<evidence type="ECO:0000256" key="1">
    <source>
        <dbReference type="SAM" id="MobiDB-lite"/>
    </source>
</evidence>
<gene>
    <name evidence="2" type="ORF">B296_00057730</name>
</gene>